<feature type="transmembrane region" description="Helical" evidence="1">
    <location>
        <begin position="12"/>
        <end position="31"/>
    </location>
</feature>
<keyword evidence="1" id="KW-1133">Transmembrane helix</keyword>
<evidence type="ECO:0000313" key="2">
    <source>
        <dbReference type="EMBL" id="AGT44794.1"/>
    </source>
</evidence>
<dbReference type="SUPFAM" id="SSF82004">
    <property type="entry name" value="N-utilization substance G protein NusG, insert domain"/>
    <property type="match status" value="1"/>
</dbReference>
<name>S6A916_9SPIR</name>
<accession>S6A916</accession>
<dbReference type="InterPro" id="IPR038690">
    <property type="entry name" value="NusG_2_sf"/>
</dbReference>
<dbReference type="AlphaFoldDB" id="S6A916"/>
<protein>
    <submittedName>
        <fullName evidence="2">Uncharacterized protein</fullName>
    </submittedName>
</protein>
<organism evidence="2 3">
    <name type="scientific">Treponema pedis str. T A4</name>
    <dbReference type="NCBI Taxonomy" id="1291379"/>
    <lineage>
        <taxon>Bacteria</taxon>
        <taxon>Pseudomonadati</taxon>
        <taxon>Spirochaetota</taxon>
        <taxon>Spirochaetia</taxon>
        <taxon>Spirochaetales</taxon>
        <taxon>Treponemataceae</taxon>
        <taxon>Treponema</taxon>
    </lineage>
</organism>
<gene>
    <name evidence="2" type="ORF">TPE_2320</name>
</gene>
<keyword evidence="1" id="KW-0472">Membrane</keyword>
<keyword evidence="3" id="KW-1185">Reference proteome</keyword>
<dbReference type="Pfam" id="PF07009">
    <property type="entry name" value="NusG_II"/>
    <property type="match status" value="1"/>
</dbReference>
<dbReference type="CDD" id="cd09910">
    <property type="entry name" value="NGN-insert_like"/>
    <property type="match status" value="1"/>
</dbReference>
<dbReference type="GeneID" id="301090771"/>
<dbReference type="OrthoDB" id="47603at2"/>
<dbReference type="PATRIC" id="fig|1291379.3.peg.2293"/>
<dbReference type="RefSeq" id="WP_020966090.1">
    <property type="nucleotide sequence ID" value="NC_022097.1"/>
</dbReference>
<evidence type="ECO:0000313" key="3">
    <source>
        <dbReference type="Proteomes" id="UP000015620"/>
    </source>
</evidence>
<dbReference type="HOGENOM" id="CLU_130936_3_0_12"/>
<dbReference type="EMBL" id="CP004120">
    <property type="protein sequence ID" value="AGT44794.1"/>
    <property type="molecule type" value="Genomic_DNA"/>
</dbReference>
<reference evidence="2 3" key="1">
    <citation type="journal article" date="2013" name="PLoS ONE">
        <title>Genome-Wide Relatedness of Treponema pedis, from Gingiva and Necrotic Skin Lesions of Pigs, with the Human Oral Pathogen Treponema denticola.</title>
        <authorList>
            <person name="Svartstrom O."/>
            <person name="Mushtaq M."/>
            <person name="Pringle M."/>
            <person name="Segerman B."/>
        </authorList>
    </citation>
    <scope>NUCLEOTIDE SEQUENCE [LARGE SCALE GENOMIC DNA]</scope>
    <source>
        <strain evidence="2">T A4</strain>
    </source>
</reference>
<dbReference type="STRING" id="1291379.TPE_2320"/>
<proteinExistence type="predicted"/>
<dbReference type="Gene3D" id="2.60.320.10">
    <property type="entry name" value="N-utilization substance G protein NusG, insert domain"/>
    <property type="match status" value="1"/>
</dbReference>
<sequence length="116" mass="13090">MKEFFKKIKPADILILATALSIIFLYSFFIYSESSSKPYLYIKTPKGEWIYSMEETADIYVEGSIGITNIKIENGEAFVAASDCKNKTCISAARLKEPGDWNACLPNRVFLSVESR</sequence>
<dbReference type="Proteomes" id="UP000015620">
    <property type="component" value="Chromosome"/>
</dbReference>
<evidence type="ECO:0000256" key="1">
    <source>
        <dbReference type="SAM" id="Phobius"/>
    </source>
</evidence>
<keyword evidence="1" id="KW-0812">Transmembrane</keyword>
<dbReference type="KEGG" id="tped:TPE_2320"/>